<keyword evidence="4" id="KW-0997">Cell inner membrane</keyword>
<sequence>MFDVSFGELLLVGAVALVVLGPERLPKVARTAGVLLGRAQRFVASVKNDLNQQIAHSELAQIEAELRKEAGDIRQQLETPLASAVDRLPALQTPESLGIAPLAPEPEPLGMHQATVVPPAASQPPDAAQAESVPDTPAAKRPRKRKPAAPEPAIEAAADSSDGQLDLFASDPLQVSASKQQNQSDRR</sequence>
<comment type="similarity">
    <text evidence="10">Belongs to the TatB family.</text>
</comment>
<feature type="region of interest" description="Disordered" evidence="11">
    <location>
        <begin position="98"/>
        <end position="187"/>
    </location>
</feature>
<dbReference type="AlphaFoldDB" id="A0A8J7KAJ1"/>
<dbReference type="PANTHER" id="PTHR33162">
    <property type="entry name" value="SEC-INDEPENDENT PROTEIN TRANSLOCASE PROTEIN TATA, CHLOROPLASTIC"/>
    <property type="match status" value="1"/>
</dbReference>
<feature type="compositionally biased region" description="Polar residues" evidence="11">
    <location>
        <begin position="173"/>
        <end position="187"/>
    </location>
</feature>
<evidence type="ECO:0000256" key="10">
    <source>
        <dbReference type="HAMAP-Rule" id="MF_00237"/>
    </source>
</evidence>
<evidence type="ECO:0000256" key="4">
    <source>
        <dbReference type="ARBA" id="ARBA00022519"/>
    </source>
</evidence>
<evidence type="ECO:0000256" key="6">
    <source>
        <dbReference type="ARBA" id="ARBA00022927"/>
    </source>
</evidence>
<evidence type="ECO:0000256" key="5">
    <source>
        <dbReference type="ARBA" id="ARBA00022692"/>
    </source>
</evidence>
<dbReference type="PRINTS" id="PR01506">
    <property type="entry name" value="TATBPROTEIN"/>
</dbReference>
<dbReference type="GO" id="GO:0043953">
    <property type="term" value="P:protein transport by the Tat complex"/>
    <property type="evidence" value="ECO:0007669"/>
    <property type="project" value="UniProtKB-UniRule"/>
</dbReference>
<dbReference type="Pfam" id="PF02416">
    <property type="entry name" value="TatA_B_E"/>
    <property type="match status" value="1"/>
</dbReference>
<keyword evidence="13" id="KW-1185">Reference proteome</keyword>
<dbReference type="NCBIfam" id="TIGR01410">
    <property type="entry name" value="tatB"/>
    <property type="match status" value="1"/>
</dbReference>
<keyword evidence="6 10" id="KW-0653">Protein transport</keyword>
<comment type="function">
    <text evidence="10">Part of the twin-arginine translocation (Tat) system that transports large folded proteins containing a characteristic twin-arginine motif in their signal peptide across membranes. Together with TatC, TatB is part of a receptor directly interacting with Tat signal peptides. TatB may form an oligomeric binding site that transiently accommodates folded Tat precursor proteins before their translocation.</text>
</comment>
<accession>A0A8J7KAJ1</accession>
<evidence type="ECO:0000256" key="1">
    <source>
        <dbReference type="ARBA" id="ARBA00004167"/>
    </source>
</evidence>
<keyword evidence="2 10" id="KW-0813">Transport</keyword>
<dbReference type="HAMAP" id="MF_00237">
    <property type="entry name" value="TatB"/>
    <property type="match status" value="1"/>
</dbReference>
<dbReference type="InterPro" id="IPR018448">
    <property type="entry name" value="TatB"/>
</dbReference>
<dbReference type="Gene3D" id="1.20.5.3310">
    <property type="match status" value="1"/>
</dbReference>
<proteinExistence type="inferred from homology"/>
<keyword evidence="8 10" id="KW-0811">Translocation</keyword>
<dbReference type="EMBL" id="JADFUA010000003">
    <property type="protein sequence ID" value="MBE9609184.1"/>
    <property type="molecule type" value="Genomic_DNA"/>
</dbReference>
<dbReference type="GO" id="GO:0008320">
    <property type="term" value="F:protein transmembrane transporter activity"/>
    <property type="evidence" value="ECO:0007669"/>
    <property type="project" value="UniProtKB-UniRule"/>
</dbReference>
<evidence type="ECO:0000256" key="11">
    <source>
        <dbReference type="SAM" id="MobiDB-lite"/>
    </source>
</evidence>
<keyword evidence="3 10" id="KW-1003">Cell membrane</keyword>
<evidence type="ECO:0000256" key="2">
    <source>
        <dbReference type="ARBA" id="ARBA00022448"/>
    </source>
</evidence>
<dbReference type="Proteomes" id="UP000604481">
    <property type="component" value="Unassembled WGS sequence"/>
</dbReference>
<comment type="subunit">
    <text evidence="10">The Tat system comprises two distinct complexes: a TatABC complex, containing multiple copies of TatA, TatB and TatC subunits, and a separate TatA complex, containing only TatA subunits. Substrates initially bind to the TatABC complex, which probably triggers association of the separate TatA complex to form the active translocon.</text>
</comment>
<protein>
    <recommendedName>
        <fullName evidence="10">Sec-independent protein translocase protein TatB</fullName>
    </recommendedName>
</protein>
<evidence type="ECO:0000256" key="3">
    <source>
        <dbReference type="ARBA" id="ARBA00022475"/>
    </source>
</evidence>
<name>A0A8J7KAJ1_9NEIS</name>
<evidence type="ECO:0000313" key="12">
    <source>
        <dbReference type="EMBL" id="MBE9609184.1"/>
    </source>
</evidence>
<feature type="compositionally biased region" description="Low complexity" evidence="11">
    <location>
        <begin position="118"/>
        <end position="130"/>
    </location>
</feature>
<keyword evidence="9 10" id="KW-0472">Membrane</keyword>
<reference evidence="12 13" key="1">
    <citation type="submission" date="2020-10" db="EMBL/GenBank/DDBJ databases">
        <title>The genome sequence of Chitinilyticum litopenaei 4Y14.</title>
        <authorList>
            <person name="Liu Y."/>
        </authorList>
    </citation>
    <scope>NUCLEOTIDE SEQUENCE [LARGE SCALE GENOMIC DNA]</scope>
    <source>
        <strain evidence="12 13">4Y14</strain>
    </source>
</reference>
<keyword evidence="5 10" id="KW-0812">Transmembrane</keyword>
<gene>
    <name evidence="10 12" type="primary">tatB</name>
    <name evidence="12" type="ORF">INR99_07470</name>
</gene>
<evidence type="ECO:0000256" key="8">
    <source>
        <dbReference type="ARBA" id="ARBA00023010"/>
    </source>
</evidence>
<dbReference type="RefSeq" id="WP_194115698.1">
    <property type="nucleotide sequence ID" value="NZ_JADFUA010000003.1"/>
</dbReference>
<dbReference type="GO" id="GO:0033281">
    <property type="term" value="C:TAT protein transport complex"/>
    <property type="evidence" value="ECO:0007669"/>
    <property type="project" value="UniProtKB-UniRule"/>
</dbReference>
<comment type="caution">
    <text evidence="12">The sequence shown here is derived from an EMBL/GenBank/DDBJ whole genome shotgun (WGS) entry which is preliminary data.</text>
</comment>
<evidence type="ECO:0000256" key="9">
    <source>
        <dbReference type="ARBA" id="ARBA00023136"/>
    </source>
</evidence>
<organism evidence="12 13">
    <name type="scientific">Chitinilyticum piscinae</name>
    <dbReference type="NCBI Taxonomy" id="2866724"/>
    <lineage>
        <taxon>Bacteria</taxon>
        <taxon>Pseudomonadati</taxon>
        <taxon>Pseudomonadota</taxon>
        <taxon>Betaproteobacteria</taxon>
        <taxon>Neisseriales</taxon>
        <taxon>Chitinibacteraceae</taxon>
        <taxon>Chitinilyticum</taxon>
    </lineage>
</organism>
<evidence type="ECO:0000313" key="13">
    <source>
        <dbReference type="Proteomes" id="UP000604481"/>
    </source>
</evidence>
<dbReference type="InterPro" id="IPR003369">
    <property type="entry name" value="TatA/B/E"/>
</dbReference>
<keyword evidence="7 10" id="KW-1133">Transmembrane helix</keyword>
<comment type="subcellular location">
    <subcellularLocation>
        <location evidence="10">Cell membrane</location>
        <topology evidence="10">Single-pass membrane protein</topology>
    </subcellularLocation>
    <subcellularLocation>
        <location evidence="1">Membrane</location>
        <topology evidence="1">Single-pass membrane protein</topology>
    </subcellularLocation>
</comment>
<evidence type="ECO:0000256" key="7">
    <source>
        <dbReference type="ARBA" id="ARBA00022989"/>
    </source>
</evidence>
<dbReference type="PANTHER" id="PTHR33162:SF1">
    <property type="entry name" value="SEC-INDEPENDENT PROTEIN TRANSLOCASE PROTEIN TATA, CHLOROPLASTIC"/>
    <property type="match status" value="1"/>
</dbReference>